<reference evidence="3" key="1">
    <citation type="submission" date="2022-11" db="UniProtKB">
        <authorList>
            <consortium name="WormBaseParasite"/>
        </authorList>
    </citation>
    <scope>IDENTIFICATION</scope>
</reference>
<name>A0A915IKX4_ROMCU</name>
<accession>A0A915IKX4</accession>
<evidence type="ECO:0000256" key="1">
    <source>
        <dbReference type="SAM" id="Phobius"/>
    </source>
</evidence>
<keyword evidence="1" id="KW-0472">Membrane</keyword>
<sequence length="154" mass="17890">MSLEQKFLEKIKMNNDFAKVMFCLSTAATALKELYQVESYEDQYKAVPFFLLFGILIFWDGACSALLSKLILHNCQKDQVLKKAKKDYFQTTGAKENQANLVQESSIPWREEQTVFMNIFRSNEHKHEENGMKVGTEEEEKEITRKACDEIFVA</sequence>
<proteinExistence type="predicted"/>
<keyword evidence="1" id="KW-0812">Transmembrane</keyword>
<evidence type="ECO:0000313" key="2">
    <source>
        <dbReference type="Proteomes" id="UP000887565"/>
    </source>
</evidence>
<feature type="transmembrane region" description="Helical" evidence="1">
    <location>
        <begin position="46"/>
        <end position="67"/>
    </location>
</feature>
<evidence type="ECO:0000313" key="3">
    <source>
        <dbReference type="WBParaSite" id="nRc.2.0.1.t14524-RA"/>
    </source>
</evidence>
<dbReference type="AlphaFoldDB" id="A0A915IKX4"/>
<protein>
    <submittedName>
        <fullName evidence="3">Uncharacterized protein</fullName>
    </submittedName>
</protein>
<keyword evidence="1" id="KW-1133">Transmembrane helix</keyword>
<dbReference type="WBParaSite" id="nRc.2.0.1.t14524-RA">
    <property type="protein sequence ID" value="nRc.2.0.1.t14524-RA"/>
    <property type="gene ID" value="nRc.2.0.1.g14524"/>
</dbReference>
<dbReference type="Proteomes" id="UP000887565">
    <property type="component" value="Unplaced"/>
</dbReference>
<organism evidence="2 3">
    <name type="scientific">Romanomermis culicivorax</name>
    <name type="common">Nematode worm</name>
    <dbReference type="NCBI Taxonomy" id="13658"/>
    <lineage>
        <taxon>Eukaryota</taxon>
        <taxon>Metazoa</taxon>
        <taxon>Ecdysozoa</taxon>
        <taxon>Nematoda</taxon>
        <taxon>Enoplea</taxon>
        <taxon>Dorylaimia</taxon>
        <taxon>Mermithida</taxon>
        <taxon>Mermithoidea</taxon>
        <taxon>Mermithidae</taxon>
        <taxon>Romanomermis</taxon>
    </lineage>
</organism>
<keyword evidence="2" id="KW-1185">Reference proteome</keyword>